<gene>
    <name evidence="2" type="ORF">AMD00_09665</name>
</gene>
<sequence>MKVGLSTYSLVKKMRAGHMDVLDVIQWVADNGGEHVELVPYEFTVVDNPELADQIKEKAQQLGLELSAYSLPANFVQETDEAFYAEVERLKQHVDIVNRMGIKIMRHDVTAFTLPKEDMTIHYFNEHFDQLVKGSQLLADYAAQFGITTTIENHGFNVQTSDRVQQVIHAVNRPNFKTTLDVGNFLCIDEEPLVGVKKNILYAATVHFKDFYTRPYFENPGAGEWFRTVNDNYIRGAIVGHGDINIREIMKTVKSSGYDGYLTIEFEGMEDCEVGSKIGMDNVRRLWHETNC</sequence>
<dbReference type="GO" id="GO:0016853">
    <property type="term" value="F:isomerase activity"/>
    <property type="evidence" value="ECO:0007669"/>
    <property type="project" value="UniProtKB-KW"/>
</dbReference>
<feature type="domain" description="Xylose isomerase-like TIM barrel" evidence="1">
    <location>
        <begin position="25"/>
        <end position="270"/>
    </location>
</feature>
<evidence type="ECO:0000313" key="2">
    <source>
        <dbReference type="EMBL" id="KOO48698.1"/>
    </source>
</evidence>
<dbReference type="Pfam" id="PF01261">
    <property type="entry name" value="AP_endonuc_2"/>
    <property type="match status" value="1"/>
</dbReference>
<keyword evidence="2" id="KW-0413">Isomerase</keyword>
<reference evidence="3" key="1">
    <citation type="submission" date="2015-08" db="EMBL/GenBank/DDBJ databases">
        <title>Fjat-10028 dsm 16317.</title>
        <authorList>
            <person name="Liu B."/>
            <person name="Wang J."/>
            <person name="Zhu Y."/>
            <person name="Liu G."/>
            <person name="Chen Q."/>
            <person name="Chen Z."/>
            <person name="Lan J."/>
            <person name="Che J."/>
            <person name="Ge C."/>
            <person name="Shi H."/>
            <person name="Pan Z."/>
            <person name="Liu X."/>
        </authorList>
    </citation>
    <scope>NUCLEOTIDE SEQUENCE [LARGE SCALE GENOMIC DNA]</scope>
    <source>
        <strain evidence="3">DSM 16317</strain>
    </source>
</reference>
<proteinExistence type="predicted"/>
<protein>
    <submittedName>
        <fullName evidence="2">Sugar phosphate isomerase</fullName>
    </submittedName>
</protein>
<dbReference type="InterPro" id="IPR050312">
    <property type="entry name" value="IolE/XylAMocC-like"/>
</dbReference>
<dbReference type="STRING" id="263475.AMD00_09665"/>
<organism evidence="2 3">
    <name type="scientific">Viridibacillus arvi</name>
    <dbReference type="NCBI Taxonomy" id="263475"/>
    <lineage>
        <taxon>Bacteria</taxon>
        <taxon>Bacillati</taxon>
        <taxon>Bacillota</taxon>
        <taxon>Bacilli</taxon>
        <taxon>Bacillales</taxon>
        <taxon>Caryophanaceae</taxon>
        <taxon>Viridibacillus</taxon>
    </lineage>
</organism>
<keyword evidence="3" id="KW-1185">Reference proteome</keyword>
<dbReference type="GeneID" id="301136370"/>
<dbReference type="Proteomes" id="UP000036867">
    <property type="component" value="Unassembled WGS sequence"/>
</dbReference>
<dbReference type="PANTHER" id="PTHR12110">
    <property type="entry name" value="HYDROXYPYRUVATE ISOMERASE"/>
    <property type="match status" value="1"/>
</dbReference>
<dbReference type="OrthoDB" id="256906at2"/>
<dbReference type="AlphaFoldDB" id="A0A0M0LDB2"/>
<dbReference type="InterPro" id="IPR036237">
    <property type="entry name" value="Xyl_isomerase-like_sf"/>
</dbReference>
<dbReference type="RefSeq" id="WP_053416881.1">
    <property type="nucleotide sequence ID" value="NZ_LILB01000005.1"/>
</dbReference>
<evidence type="ECO:0000313" key="3">
    <source>
        <dbReference type="Proteomes" id="UP000036867"/>
    </source>
</evidence>
<dbReference type="SUPFAM" id="SSF51658">
    <property type="entry name" value="Xylose isomerase-like"/>
    <property type="match status" value="1"/>
</dbReference>
<accession>A0A0M0LDB2</accession>
<dbReference type="PATRIC" id="fig|263475.3.peg.3141"/>
<name>A0A0M0LDB2_9BACL</name>
<dbReference type="InterPro" id="IPR013022">
    <property type="entry name" value="Xyl_isomerase-like_TIM-brl"/>
</dbReference>
<comment type="caution">
    <text evidence="2">The sequence shown here is derived from an EMBL/GenBank/DDBJ whole genome shotgun (WGS) entry which is preliminary data.</text>
</comment>
<dbReference type="Gene3D" id="3.20.20.150">
    <property type="entry name" value="Divalent-metal-dependent TIM barrel enzymes"/>
    <property type="match status" value="1"/>
</dbReference>
<dbReference type="EMBL" id="LILB01000005">
    <property type="protein sequence ID" value="KOO48698.1"/>
    <property type="molecule type" value="Genomic_DNA"/>
</dbReference>
<evidence type="ECO:0000259" key="1">
    <source>
        <dbReference type="Pfam" id="PF01261"/>
    </source>
</evidence>
<dbReference type="PANTHER" id="PTHR12110:SF53">
    <property type="entry name" value="BLR5974 PROTEIN"/>
    <property type="match status" value="1"/>
</dbReference>